<dbReference type="EMBL" id="GBRH01278394">
    <property type="protein sequence ID" value="JAD19501.1"/>
    <property type="molecule type" value="Transcribed_RNA"/>
</dbReference>
<evidence type="ECO:0000313" key="1">
    <source>
        <dbReference type="EMBL" id="JAD19501.1"/>
    </source>
</evidence>
<protein>
    <submittedName>
        <fullName evidence="1">Uncharacterized protein</fullName>
    </submittedName>
</protein>
<dbReference type="AlphaFoldDB" id="A0A0A8Y032"/>
<organism evidence="1">
    <name type="scientific">Arundo donax</name>
    <name type="common">Giant reed</name>
    <name type="synonym">Donax arundinaceus</name>
    <dbReference type="NCBI Taxonomy" id="35708"/>
    <lineage>
        <taxon>Eukaryota</taxon>
        <taxon>Viridiplantae</taxon>
        <taxon>Streptophyta</taxon>
        <taxon>Embryophyta</taxon>
        <taxon>Tracheophyta</taxon>
        <taxon>Spermatophyta</taxon>
        <taxon>Magnoliopsida</taxon>
        <taxon>Liliopsida</taxon>
        <taxon>Poales</taxon>
        <taxon>Poaceae</taxon>
        <taxon>PACMAD clade</taxon>
        <taxon>Arundinoideae</taxon>
        <taxon>Arundineae</taxon>
        <taxon>Arundo</taxon>
    </lineage>
</organism>
<proteinExistence type="predicted"/>
<name>A0A0A8Y032_ARUDO</name>
<accession>A0A0A8Y032</accession>
<sequence length="55" mass="6574">MKMLLVIYSFFYRKYLGNGQMCLLVTMLMFQRAKQIARVIRFTWNNGKSSSRKTC</sequence>
<reference evidence="1" key="1">
    <citation type="submission" date="2014-09" db="EMBL/GenBank/DDBJ databases">
        <authorList>
            <person name="Magalhaes I.L.F."/>
            <person name="Oliveira U."/>
            <person name="Santos F.R."/>
            <person name="Vidigal T.H.D.A."/>
            <person name="Brescovit A.D."/>
            <person name="Santos A.J."/>
        </authorList>
    </citation>
    <scope>NUCLEOTIDE SEQUENCE</scope>
    <source>
        <tissue evidence="1">Shoot tissue taken approximately 20 cm above the soil surface</tissue>
    </source>
</reference>
<reference evidence="1" key="2">
    <citation type="journal article" date="2015" name="Data Brief">
        <title>Shoot transcriptome of the giant reed, Arundo donax.</title>
        <authorList>
            <person name="Barrero R.A."/>
            <person name="Guerrero F.D."/>
            <person name="Moolhuijzen P."/>
            <person name="Goolsby J.A."/>
            <person name="Tidwell J."/>
            <person name="Bellgard S.E."/>
            <person name="Bellgard M.I."/>
        </authorList>
    </citation>
    <scope>NUCLEOTIDE SEQUENCE</scope>
    <source>
        <tissue evidence="1">Shoot tissue taken approximately 20 cm above the soil surface</tissue>
    </source>
</reference>